<keyword evidence="1" id="KW-1133">Transmembrane helix</keyword>
<evidence type="ECO:0000313" key="2">
    <source>
        <dbReference type="EMBL" id="EGP65440.1"/>
    </source>
</evidence>
<keyword evidence="1" id="KW-0472">Membrane</keyword>
<evidence type="ECO:0000313" key="3">
    <source>
        <dbReference type="Proteomes" id="UP000003815"/>
    </source>
</evidence>
<dbReference type="EMBL" id="AFQT01000048">
    <property type="protein sequence ID" value="EGP65440.1"/>
    <property type="molecule type" value="Genomic_DNA"/>
</dbReference>
<proteinExistence type="predicted"/>
<dbReference type="Proteomes" id="UP000003815">
    <property type="component" value="Unassembled WGS sequence"/>
</dbReference>
<protein>
    <submittedName>
        <fullName evidence="2">Transporter, CPA2 family</fullName>
    </submittedName>
</protein>
<comment type="caution">
    <text evidence="2">The sequence shown here is derived from an EMBL/GenBank/DDBJ whole genome shotgun (WGS) entry which is preliminary data.</text>
</comment>
<keyword evidence="1" id="KW-0812">Transmembrane</keyword>
<dbReference type="AlphaFoldDB" id="F9HDH6"/>
<accession>F9HDH6</accession>
<dbReference type="PATRIC" id="fig|1008452.3.peg.1668"/>
<name>F9HDH6_STRMT</name>
<reference evidence="2 3" key="1">
    <citation type="submission" date="2011-05" db="EMBL/GenBank/DDBJ databases">
        <authorList>
            <person name="Durkin A.S."/>
            <person name="Radune D."/>
            <person name="Hostetler J."/>
            <person name="Torralba M."/>
            <person name="Gillis M."/>
            <person name="Methe B."/>
            <person name="Sutton G."/>
            <person name="Nelson K.E."/>
        </authorList>
    </citation>
    <scope>NUCLEOTIDE SEQUENCE [LARGE SCALE GENOMIC DNA]</scope>
    <source>
        <strain evidence="2 3">SK1073</strain>
    </source>
</reference>
<feature type="transmembrane region" description="Helical" evidence="1">
    <location>
        <begin position="33"/>
        <end position="54"/>
    </location>
</feature>
<organism evidence="2 3">
    <name type="scientific">Streptococcus mitis SK1073</name>
    <dbReference type="NCBI Taxonomy" id="1008452"/>
    <lineage>
        <taxon>Bacteria</taxon>
        <taxon>Bacillati</taxon>
        <taxon>Bacillota</taxon>
        <taxon>Bacilli</taxon>
        <taxon>Lactobacillales</taxon>
        <taxon>Streptococcaceae</taxon>
        <taxon>Streptococcus</taxon>
        <taxon>Streptococcus mitis group</taxon>
    </lineage>
</organism>
<gene>
    <name evidence="2" type="ORF">HMPREF9958_0697</name>
</gene>
<evidence type="ECO:0000256" key="1">
    <source>
        <dbReference type="SAM" id="Phobius"/>
    </source>
</evidence>
<sequence length="336" mass="39293">MKDMLLLTFSGVKGTVSIATILLIPSDLEQEYPLLLFLVAGVTLVSFLTGLLVLPHLSDEQEESKDHLMHIAILNEVTLELEKELEDTRNKLPLYAAIDNYHGRIENLILSQENKGAQEDWEALKLLILSIESDGLEQAYEEGKMSERAYRVYQRYLKSMEQGINRKFASRLTYYFLVSLRILRFLLHEVFTLGKTFRSWKNEESQKLRALDYDQIAELYLENTEMIIESLENLKGVYKSSLISFMQDSRLRETAIITSGAFVERVINRVKPNNIDEMLRGYYLERKMIFEYEEKRLITTKYAKKLRQNVNNLENYSLKEAANTLPYDMMELVRRN</sequence>